<gene>
    <name evidence="3" type="ORF">NQ314_019740</name>
</gene>
<dbReference type="EMBL" id="JANEYF010005532">
    <property type="protein sequence ID" value="KAJ8927737.1"/>
    <property type="molecule type" value="Genomic_DNA"/>
</dbReference>
<feature type="compositionally biased region" description="Polar residues" evidence="2">
    <location>
        <begin position="576"/>
        <end position="593"/>
    </location>
</feature>
<reference evidence="3" key="1">
    <citation type="journal article" date="2023" name="Insect Mol. Biol.">
        <title>Genome sequencing provides insights into the evolution of gene families encoding plant cell wall-degrading enzymes in longhorned beetles.</title>
        <authorList>
            <person name="Shin N.R."/>
            <person name="Okamura Y."/>
            <person name="Kirsch R."/>
            <person name="Pauchet Y."/>
        </authorList>
    </citation>
    <scope>NUCLEOTIDE SEQUENCE</scope>
    <source>
        <strain evidence="3">RBIC_L_NR</strain>
    </source>
</reference>
<evidence type="ECO:0000313" key="4">
    <source>
        <dbReference type="Proteomes" id="UP001162156"/>
    </source>
</evidence>
<feature type="region of interest" description="Disordered" evidence="2">
    <location>
        <begin position="642"/>
        <end position="686"/>
    </location>
</feature>
<organism evidence="3 4">
    <name type="scientific">Rhamnusium bicolor</name>
    <dbReference type="NCBI Taxonomy" id="1586634"/>
    <lineage>
        <taxon>Eukaryota</taxon>
        <taxon>Metazoa</taxon>
        <taxon>Ecdysozoa</taxon>
        <taxon>Arthropoda</taxon>
        <taxon>Hexapoda</taxon>
        <taxon>Insecta</taxon>
        <taxon>Pterygota</taxon>
        <taxon>Neoptera</taxon>
        <taxon>Endopterygota</taxon>
        <taxon>Coleoptera</taxon>
        <taxon>Polyphaga</taxon>
        <taxon>Cucujiformia</taxon>
        <taxon>Chrysomeloidea</taxon>
        <taxon>Cerambycidae</taxon>
        <taxon>Lepturinae</taxon>
        <taxon>Rhagiini</taxon>
        <taxon>Rhamnusium</taxon>
    </lineage>
</organism>
<comment type="caution">
    <text evidence="3">The sequence shown here is derived from an EMBL/GenBank/DDBJ whole genome shotgun (WGS) entry which is preliminary data.</text>
</comment>
<dbReference type="AlphaFoldDB" id="A0AAV8WMC5"/>
<protein>
    <submittedName>
        <fullName evidence="3">Uncharacterized protein</fullName>
    </submittedName>
</protein>
<feature type="region of interest" description="Disordered" evidence="2">
    <location>
        <begin position="400"/>
        <end position="482"/>
    </location>
</feature>
<name>A0AAV8WMC5_9CUCU</name>
<keyword evidence="1" id="KW-0175">Coiled coil</keyword>
<keyword evidence="4" id="KW-1185">Reference proteome</keyword>
<feature type="region of interest" description="Disordered" evidence="2">
    <location>
        <begin position="576"/>
        <end position="604"/>
    </location>
</feature>
<dbReference type="Proteomes" id="UP001162156">
    <property type="component" value="Unassembled WGS sequence"/>
</dbReference>
<accession>A0AAV8WMC5</accession>
<feature type="coiled-coil region" evidence="1">
    <location>
        <begin position="5"/>
        <end position="42"/>
    </location>
</feature>
<sequence>MKKELHWFEKELSKIEKEKQRLERERQKFLEREERLSKLRRSVVGGNKKEVLIHTPSGFYRFEGISRKFTQKLYEWEKAKGIGPEASTFALLTSSYTPDTESVVKRHSGSNTPPLTRSKSADSIAISALNLTCPLMTQQPSSLSLNDVDELEKECLDSKSSSLRYLMEFQDPLDLDEPEAVLVEVEDYEEETAAPLQTYVEKHQLPIYQRQEVKALCEGETVAAPRVRRSESARAQTNYNLIEEAVNILRQLAENEIEVKNLCQFAIKSQQVSENKTKLKETYGNQKLLSSRLTEKLLRLQEANSSVASTISKDESNIHGNLNDVLEAVHDLSSEILQMAERMDQNISNRSTENFSTTYKMYLLVFENIRDIRTKLLELRRNLSYVCAATVKKKKTLVQKTLSNDSKSSRCDTSDNSRRGSQKEEKRYIKSENSSSSNSQGAVKKRIKYRQKAMQNRSIPDTDDEEEDGTKEQWKNNRQHKKLTRARTISECNLEGKPISELEGPGFLAQSIIVPTETNYVHIKAQEEYKVPTESPLTLFVKTTRKLFTPIGETSLADTGKCSPNIESPRILIETVTTESDSKYNQEGNSSKPEQNKEIEPGLPVNVKCLPPLPPSPVPQRRVLKDVSPSIRLMLAKYNQKVSEQDCHSTKSGNSSGSNSPVAWRSPALERREDVGKSKNPRAWDT</sequence>
<feature type="compositionally biased region" description="Basic and acidic residues" evidence="2">
    <location>
        <begin position="668"/>
        <end position="686"/>
    </location>
</feature>
<evidence type="ECO:0000256" key="1">
    <source>
        <dbReference type="SAM" id="Coils"/>
    </source>
</evidence>
<evidence type="ECO:0000313" key="3">
    <source>
        <dbReference type="EMBL" id="KAJ8927737.1"/>
    </source>
</evidence>
<feature type="compositionally biased region" description="Basic and acidic residues" evidence="2">
    <location>
        <begin position="407"/>
        <end position="430"/>
    </location>
</feature>
<evidence type="ECO:0000256" key="2">
    <source>
        <dbReference type="SAM" id="MobiDB-lite"/>
    </source>
</evidence>
<proteinExistence type="predicted"/>